<dbReference type="AlphaFoldDB" id="A0A2R6PVM0"/>
<dbReference type="PROSITE" id="PS51192">
    <property type="entry name" value="HELICASE_ATP_BIND_1"/>
    <property type="match status" value="1"/>
</dbReference>
<dbReference type="Gene3D" id="3.40.50.300">
    <property type="entry name" value="P-loop containing nucleotide triphosphate hydrolases"/>
    <property type="match status" value="2"/>
</dbReference>
<dbReference type="PANTHER" id="PTHR13710">
    <property type="entry name" value="DNA HELICASE RECQ FAMILY MEMBER"/>
    <property type="match status" value="1"/>
</dbReference>
<organism evidence="12 13">
    <name type="scientific">Hermanssonia centrifuga</name>
    <dbReference type="NCBI Taxonomy" id="98765"/>
    <lineage>
        <taxon>Eukaryota</taxon>
        <taxon>Fungi</taxon>
        <taxon>Dikarya</taxon>
        <taxon>Basidiomycota</taxon>
        <taxon>Agaricomycotina</taxon>
        <taxon>Agaricomycetes</taxon>
        <taxon>Polyporales</taxon>
        <taxon>Meruliaceae</taxon>
        <taxon>Hermanssonia</taxon>
    </lineage>
</organism>
<evidence type="ECO:0000256" key="9">
    <source>
        <dbReference type="SAM" id="MobiDB-lite"/>
    </source>
</evidence>
<dbReference type="GO" id="GO:0043138">
    <property type="term" value="F:3'-5' DNA helicase activity"/>
    <property type="evidence" value="ECO:0007669"/>
    <property type="project" value="UniProtKB-EC"/>
</dbReference>
<feature type="domain" description="Helicase ATP-binding" evidence="10">
    <location>
        <begin position="1"/>
        <end position="131"/>
    </location>
</feature>
<dbReference type="InterPro" id="IPR001650">
    <property type="entry name" value="Helicase_C-like"/>
</dbReference>
<gene>
    <name evidence="12" type="ORF">PHLCEN_2v4329</name>
</gene>
<dbReference type="GO" id="GO:0005737">
    <property type="term" value="C:cytoplasm"/>
    <property type="evidence" value="ECO:0007669"/>
    <property type="project" value="TreeGrafter"/>
</dbReference>
<feature type="compositionally biased region" description="Basic and acidic residues" evidence="9">
    <location>
        <begin position="317"/>
        <end position="333"/>
    </location>
</feature>
<evidence type="ECO:0000256" key="3">
    <source>
        <dbReference type="ARBA" id="ARBA00022840"/>
    </source>
</evidence>
<accession>A0A2R6PVM0</accession>
<evidence type="ECO:0000259" key="10">
    <source>
        <dbReference type="PROSITE" id="PS51192"/>
    </source>
</evidence>
<dbReference type="PROSITE" id="PS51194">
    <property type="entry name" value="HELICASE_CTER"/>
    <property type="match status" value="1"/>
</dbReference>
<dbReference type="InterPro" id="IPR011545">
    <property type="entry name" value="DEAD/DEAH_box_helicase_dom"/>
</dbReference>
<keyword evidence="3" id="KW-0067">ATP-binding</keyword>
<dbReference type="SUPFAM" id="SSF52540">
    <property type="entry name" value="P-loop containing nucleoside triphosphate hydrolases"/>
    <property type="match status" value="1"/>
</dbReference>
<sequence length="360" mass="40669">MPLLADKTNKKKVIIVLTLDELEADQAQRFKQMGLTATLVNSQVWTKDLHKHPEFPKLIRSLDFMQDVAMIVINEAHCISQWGADFRMKFGELEKLCSYIALDIPILASSATLTPTVLAEVQQKLSYSADNTYLLDLGNDRHNIMPIVSHMKTARNLTALDFVLDKALCESGQPLVRTLIYVNTRELAENTWSHLARQLPADLQHQVEFIHARRSQRAKKRAMHRFCNGDIKILCATEVTGMGLHIPDINQVVQYMLPKTLNEWVQHYGRAGRGGQPAMGILLVELSAFKKIKVKKQVSEVSKPTNKQKVPNVPVESDSKDSNENDLECKEMADDGAETTNHDSISQYQKKVEAGLHEYL</sequence>
<keyword evidence="4" id="KW-0238">DNA-binding</keyword>
<evidence type="ECO:0000256" key="5">
    <source>
        <dbReference type="ARBA" id="ARBA00023235"/>
    </source>
</evidence>
<dbReference type="InterPro" id="IPR027417">
    <property type="entry name" value="P-loop_NTPase"/>
</dbReference>
<dbReference type="GO" id="GO:0005524">
    <property type="term" value="F:ATP binding"/>
    <property type="evidence" value="ECO:0007669"/>
    <property type="project" value="UniProtKB-KW"/>
</dbReference>
<evidence type="ECO:0000259" key="11">
    <source>
        <dbReference type="PROSITE" id="PS51194"/>
    </source>
</evidence>
<dbReference type="GO" id="GO:0005694">
    <property type="term" value="C:chromosome"/>
    <property type="evidence" value="ECO:0007669"/>
    <property type="project" value="TreeGrafter"/>
</dbReference>
<comment type="caution">
    <text evidence="12">The sequence shown here is derived from an EMBL/GenBank/DDBJ whole genome shotgun (WGS) entry which is preliminary data.</text>
</comment>
<feature type="compositionally biased region" description="Polar residues" evidence="9">
    <location>
        <begin position="338"/>
        <end position="347"/>
    </location>
</feature>
<dbReference type="GO" id="GO:0003677">
    <property type="term" value="F:DNA binding"/>
    <property type="evidence" value="ECO:0007669"/>
    <property type="project" value="UniProtKB-KW"/>
</dbReference>
<keyword evidence="13" id="KW-1185">Reference proteome</keyword>
<evidence type="ECO:0000256" key="6">
    <source>
        <dbReference type="ARBA" id="ARBA00023242"/>
    </source>
</evidence>
<proteinExistence type="inferred from homology"/>
<dbReference type="SMART" id="SM00490">
    <property type="entry name" value="HELICc"/>
    <property type="match status" value="1"/>
</dbReference>
<dbReference type="Pfam" id="PF00271">
    <property type="entry name" value="Helicase_C"/>
    <property type="match status" value="1"/>
</dbReference>
<evidence type="ECO:0000256" key="7">
    <source>
        <dbReference type="ARBA" id="ARBA00034617"/>
    </source>
</evidence>
<keyword evidence="2" id="KW-0547">Nucleotide-binding</keyword>
<reference evidence="12 13" key="1">
    <citation type="submission" date="2018-02" db="EMBL/GenBank/DDBJ databases">
        <title>Genome sequence of the basidiomycete white-rot fungus Phlebia centrifuga.</title>
        <authorList>
            <person name="Granchi Z."/>
            <person name="Peng M."/>
            <person name="de Vries R.P."/>
            <person name="Hilden K."/>
            <person name="Makela M.R."/>
            <person name="Grigoriev I."/>
            <person name="Riley R."/>
        </authorList>
    </citation>
    <scope>NUCLEOTIDE SEQUENCE [LARGE SCALE GENOMIC DNA]</scope>
    <source>
        <strain evidence="12 13">FBCC195</strain>
    </source>
</reference>
<feature type="domain" description="Helicase C-terminal" evidence="11">
    <location>
        <begin position="159"/>
        <end position="309"/>
    </location>
</feature>
<dbReference type="InterPro" id="IPR014001">
    <property type="entry name" value="Helicase_ATP-bd"/>
</dbReference>
<dbReference type="GO" id="GO:0009378">
    <property type="term" value="F:four-way junction helicase activity"/>
    <property type="evidence" value="ECO:0007669"/>
    <property type="project" value="TreeGrafter"/>
</dbReference>
<evidence type="ECO:0000313" key="12">
    <source>
        <dbReference type="EMBL" id="PSR97384.1"/>
    </source>
</evidence>
<dbReference type="Pfam" id="PF00270">
    <property type="entry name" value="DEAD"/>
    <property type="match status" value="1"/>
</dbReference>
<keyword evidence="5" id="KW-0413">Isomerase</keyword>
<dbReference type="GO" id="GO:0000724">
    <property type="term" value="P:double-strand break repair via homologous recombination"/>
    <property type="evidence" value="ECO:0007669"/>
    <property type="project" value="TreeGrafter"/>
</dbReference>
<evidence type="ECO:0000256" key="8">
    <source>
        <dbReference type="ARBA" id="ARBA00034808"/>
    </source>
</evidence>
<dbReference type="STRING" id="98765.A0A2R6PVM0"/>
<comment type="catalytic activity">
    <reaction evidence="7">
        <text>Couples ATP hydrolysis with the unwinding of duplex DNA by translocating in the 3'-5' direction.</text>
        <dbReference type="EC" id="5.6.2.4"/>
    </reaction>
</comment>
<name>A0A2R6PVM0_9APHY</name>
<feature type="compositionally biased region" description="Polar residues" evidence="9">
    <location>
        <begin position="299"/>
        <end position="309"/>
    </location>
</feature>
<comment type="similarity">
    <text evidence="1">Belongs to the helicase family. RecQ subfamily.</text>
</comment>
<evidence type="ECO:0000256" key="1">
    <source>
        <dbReference type="ARBA" id="ARBA00005446"/>
    </source>
</evidence>
<dbReference type="EC" id="5.6.2.4" evidence="8"/>
<dbReference type="OrthoDB" id="2499463at2759"/>
<protein>
    <recommendedName>
        <fullName evidence="8">DNA 3'-5' helicase</fullName>
        <ecNumber evidence="8">5.6.2.4</ecNumber>
    </recommendedName>
</protein>
<dbReference type="EMBL" id="MLYV02000438">
    <property type="protein sequence ID" value="PSR97384.1"/>
    <property type="molecule type" value="Genomic_DNA"/>
</dbReference>
<feature type="region of interest" description="Disordered" evidence="9">
    <location>
        <begin position="298"/>
        <end position="347"/>
    </location>
</feature>
<dbReference type="GO" id="GO:0005634">
    <property type="term" value="C:nucleus"/>
    <property type="evidence" value="ECO:0007669"/>
    <property type="project" value="TreeGrafter"/>
</dbReference>
<keyword evidence="6" id="KW-0539">Nucleus</keyword>
<evidence type="ECO:0000256" key="2">
    <source>
        <dbReference type="ARBA" id="ARBA00022741"/>
    </source>
</evidence>
<evidence type="ECO:0000256" key="4">
    <source>
        <dbReference type="ARBA" id="ARBA00023125"/>
    </source>
</evidence>
<evidence type="ECO:0000313" key="13">
    <source>
        <dbReference type="Proteomes" id="UP000186601"/>
    </source>
</evidence>
<dbReference type="Proteomes" id="UP000186601">
    <property type="component" value="Unassembled WGS sequence"/>
</dbReference>
<dbReference type="PANTHER" id="PTHR13710:SF153">
    <property type="entry name" value="RECQ-LIKE DNA HELICASE BLM"/>
    <property type="match status" value="1"/>
</dbReference>